<feature type="region of interest" description="Disordered" evidence="1">
    <location>
        <begin position="193"/>
        <end position="213"/>
    </location>
</feature>
<dbReference type="NCBIfam" id="TIGR01609">
    <property type="entry name" value="PF_unchar_267"/>
    <property type="match status" value="1"/>
</dbReference>
<proteinExistence type="predicted"/>
<dbReference type="PhylomeDB" id="K6UXA9"/>
<gene>
    <name evidence="2" type="ORF">PCYB_111060</name>
</gene>
<evidence type="ECO:0000256" key="1">
    <source>
        <dbReference type="SAM" id="MobiDB-lite"/>
    </source>
</evidence>
<feature type="compositionally biased region" description="Basic and acidic residues" evidence="1">
    <location>
        <begin position="202"/>
        <end position="213"/>
    </location>
</feature>
<dbReference type="VEuPathDB" id="PlasmoDB:PCYB_111060"/>
<dbReference type="eggNOG" id="ENOG502TMYE">
    <property type="taxonomic scope" value="Eukaryota"/>
</dbReference>
<accession>K6UXA9</accession>
<dbReference type="InterPro" id="IPR006496">
    <property type="entry name" value="CHP01606_Plasmodium_spp"/>
</dbReference>
<protein>
    <submittedName>
        <fullName evidence="2">Uncharacterized protein</fullName>
    </submittedName>
</protein>
<dbReference type="AlphaFoldDB" id="K6UXA9"/>
<name>K6UXA9_PLACD</name>
<dbReference type="OrthoDB" id="387161at2759"/>
<sequence length="213" mass="25529">MCLQLKTYNHYTIVLHNSPVLIYSNGNKYDSDADAFQSELTLPNGRILAKNETFNAEEGFFTFKDENDNKLRRDDSPYLKVYTNINDLNDLSAKSFKIWKKVVQNMKDHFYKETIKMDDRWRNFMWTMIWEKHYIQNVHRIINKVLQDINNPVTKKEKIINNWFQMSEEDLEIFLKCVKELWHKVVSDKHKKAVQGEQTMNEDAKNVKNQLDK</sequence>
<dbReference type="KEGG" id="pcy:PCYB_111060"/>
<evidence type="ECO:0000313" key="2">
    <source>
        <dbReference type="EMBL" id="GAB67085.1"/>
    </source>
</evidence>
<dbReference type="EMBL" id="DF157103">
    <property type="protein sequence ID" value="GAB67085.1"/>
    <property type="molecule type" value="Genomic_DNA"/>
</dbReference>
<dbReference type="GeneID" id="14693445"/>
<organism evidence="2 3">
    <name type="scientific">Plasmodium cynomolgi (strain B)</name>
    <dbReference type="NCBI Taxonomy" id="1120755"/>
    <lineage>
        <taxon>Eukaryota</taxon>
        <taxon>Sar</taxon>
        <taxon>Alveolata</taxon>
        <taxon>Apicomplexa</taxon>
        <taxon>Aconoidasida</taxon>
        <taxon>Haemosporida</taxon>
        <taxon>Plasmodiidae</taxon>
        <taxon>Plasmodium</taxon>
        <taxon>Plasmodium (Plasmodium)</taxon>
    </lineage>
</organism>
<evidence type="ECO:0000313" key="3">
    <source>
        <dbReference type="Proteomes" id="UP000006319"/>
    </source>
</evidence>
<dbReference type="Pfam" id="PF09688">
    <property type="entry name" value="Wx5_PLAF3D7"/>
    <property type="match status" value="1"/>
</dbReference>
<dbReference type="Proteomes" id="UP000006319">
    <property type="component" value="Chromosome 11"/>
</dbReference>
<keyword evidence="3" id="KW-1185">Reference proteome</keyword>
<dbReference type="RefSeq" id="XP_004223032.1">
    <property type="nucleotide sequence ID" value="XM_004222984.1"/>
</dbReference>
<dbReference type="OMA" id="YSIVNFN"/>
<reference evidence="2 3" key="1">
    <citation type="journal article" date="2012" name="Nat. Genet.">
        <title>Plasmodium cynomolgi genome sequences provide insight into Plasmodium vivax and the monkey malaria clade.</title>
        <authorList>
            <person name="Tachibana S."/>
            <person name="Sullivan S.A."/>
            <person name="Kawai S."/>
            <person name="Nakamura S."/>
            <person name="Kim H.R."/>
            <person name="Goto N."/>
            <person name="Arisue N."/>
            <person name="Palacpac N.M.Q."/>
            <person name="Honma H."/>
            <person name="Yagi M."/>
            <person name="Tougan T."/>
            <person name="Katakai Y."/>
            <person name="Kaneko O."/>
            <person name="Mita T."/>
            <person name="Kita K."/>
            <person name="Yasutomi Y."/>
            <person name="Sutton P.L."/>
            <person name="Shakhbatyan R."/>
            <person name="Horii T."/>
            <person name="Yasunaga T."/>
            <person name="Barnwell J.W."/>
            <person name="Escalante A.A."/>
            <person name="Carlton J.M."/>
            <person name="Tanabe K."/>
        </authorList>
    </citation>
    <scope>NUCLEOTIDE SEQUENCE [LARGE SCALE GENOMIC DNA]</scope>
    <source>
        <strain evidence="2 3">B</strain>
    </source>
</reference>